<reference evidence="1" key="1">
    <citation type="submission" date="2022-04" db="EMBL/GenBank/DDBJ databases">
        <title>Genome of the entomopathogenic fungus Entomophthora muscae.</title>
        <authorList>
            <person name="Elya C."/>
            <person name="Lovett B.R."/>
            <person name="Lee E."/>
            <person name="Macias A.M."/>
            <person name="Hajek A.E."/>
            <person name="De Bivort B.L."/>
            <person name="Kasson M.T."/>
            <person name="De Fine Licht H.H."/>
            <person name="Stajich J.E."/>
        </authorList>
    </citation>
    <scope>NUCLEOTIDE SEQUENCE</scope>
    <source>
        <strain evidence="1">Berkeley</strain>
    </source>
</reference>
<organism evidence="1 2">
    <name type="scientific">Entomophthora muscae</name>
    <dbReference type="NCBI Taxonomy" id="34485"/>
    <lineage>
        <taxon>Eukaryota</taxon>
        <taxon>Fungi</taxon>
        <taxon>Fungi incertae sedis</taxon>
        <taxon>Zoopagomycota</taxon>
        <taxon>Entomophthoromycotina</taxon>
        <taxon>Entomophthoromycetes</taxon>
        <taxon>Entomophthorales</taxon>
        <taxon>Entomophthoraceae</taxon>
        <taxon>Entomophthora</taxon>
    </lineage>
</organism>
<protein>
    <submittedName>
        <fullName evidence="1">Uncharacterized protein</fullName>
    </submittedName>
</protein>
<proteinExistence type="predicted"/>
<dbReference type="EMBL" id="QTSX02002326">
    <property type="protein sequence ID" value="KAJ9076086.1"/>
    <property type="molecule type" value="Genomic_DNA"/>
</dbReference>
<evidence type="ECO:0000313" key="1">
    <source>
        <dbReference type="EMBL" id="KAJ9076086.1"/>
    </source>
</evidence>
<evidence type="ECO:0000313" key="2">
    <source>
        <dbReference type="Proteomes" id="UP001165960"/>
    </source>
</evidence>
<keyword evidence="2" id="KW-1185">Reference proteome</keyword>
<gene>
    <name evidence="1" type="ORF">DSO57_1029599</name>
</gene>
<name>A0ACC2TNL7_9FUNG</name>
<sequence length="223" mass="24960">MTVDINETTPIIESEYYGRGLRDLRARLFYLSQSGVGLVTVLVLFYLWWGKYSLFLWHPTFMVLFFVFMTQAILSLQYATTRQEQASGIKRHQMFQAAALLSLASGFLVINHMKRASGQGLFKSFHGKLGLAIIVAALLAAAVGTTSLHFPQLYRSSVRAKKAQVPHRYAGYAIYVLVIINIVLGLELAFGFHDTSVGRIVYSGLAFTGLTMLGGLTPRRMRW</sequence>
<accession>A0ACC2TNL7</accession>
<dbReference type="Proteomes" id="UP001165960">
    <property type="component" value="Unassembled WGS sequence"/>
</dbReference>
<comment type="caution">
    <text evidence="1">The sequence shown here is derived from an EMBL/GenBank/DDBJ whole genome shotgun (WGS) entry which is preliminary data.</text>
</comment>